<dbReference type="Pfam" id="PF05977">
    <property type="entry name" value="MFS_3"/>
    <property type="match status" value="1"/>
</dbReference>
<dbReference type="InterPro" id="IPR010290">
    <property type="entry name" value="TM_effector"/>
</dbReference>
<evidence type="ECO:0000256" key="4">
    <source>
        <dbReference type="ARBA" id="ARBA00022692"/>
    </source>
</evidence>
<evidence type="ECO:0000256" key="1">
    <source>
        <dbReference type="ARBA" id="ARBA00004651"/>
    </source>
</evidence>
<evidence type="ECO:0000256" key="2">
    <source>
        <dbReference type="ARBA" id="ARBA00022448"/>
    </source>
</evidence>
<dbReference type="InterPro" id="IPR036259">
    <property type="entry name" value="MFS_trans_sf"/>
</dbReference>
<sequence length="421" mass="44654">MSASPSPHADALFRHRAFAAFWFARIASGFGFQMLSVAVGWQIYAITGRALDLGLIGLAQFIPSVLLALPAGHVADQFERRRIVLLGQVVEWVAIALLAALTLMHDIHEVGILALVFVIGVAKAFEFPAMQSMLPALVPAAILPRAMAVNASAGQAAMIMGPALGGFLYVAGPGVVYVIAGALYLASLVLMAKLRYESAPPRREPATLKTVFAGVHFIRQRPDVLGVISLDLFAVLLGGATALLPIFAKDILHTGPWGLGLLRAAPAVGALLMSLWLARHTMQRRVGMTMFASVAGFGVATLVFAVSTSLWLSMAALFALGAFDMVSMVIRGALVQLDTPDDMRGRVSAVNAIFINTSNQLGEFESGLLAAWVGAVPATLIGGVGTLVVVGLWMAMFPTLRRRQRLHDEPEPATEAAVETL</sequence>
<evidence type="ECO:0000256" key="6">
    <source>
        <dbReference type="ARBA" id="ARBA00023136"/>
    </source>
</evidence>
<evidence type="ECO:0000313" key="9">
    <source>
        <dbReference type="EMBL" id="MFK2902797.1"/>
    </source>
</evidence>
<feature type="transmembrane region" description="Helical" evidence="7">
    <location>
        <begin position="369"/>
        <end position="395"/>
    </location>
</feature>
<dbReference type="RefSeq" id="WP_404629917.1">
    <property type="nucleotide sequence ID" value="NZ_JADIKM010000001.1"/>
</dbReference>
<organism evidence="9 10">
    <name type="scientific">Dyella ginsengisoli</name>
    <dbReference type="NCBI Taxonomy" id="363848"/>
    <lineage>
        <taxon>Bacteria</taxon>
        <taxon>Pseudomonadati</taxon>
        <taxon>Pseudomonadota</taxon>
        <taxon>Gammaproteobacteria</taxon>
        <taxon>Lysobacterales</taxon>
        <taxon>Rhodanobacteraceae</taxon>
        <taxon>Dyella</taxon>
    </lineage>
</organism>
<feature type="transmembrane region" description="Helical" evidence="7">
    <location>
        <begin position="50"/>
        <end position="71"/>
    </location>
</feature>
<comment type="subcellular location">
    <subcellularLocation>
        <location evidence="1">Cell membrane</location>
        <topology evidence="1">Multi-pass membrane protein</topology>
    </subcellularLocation>
</comment>
<protein>
    <submittedName>
        <fullName evidence="9">MFS transporter</fullName>
    </submittedName>
</protein>
<evidence type="ECO:0000313" key="10">
    <source>
        <dbReference type="Proteomes" id="UP001620460"/>
    </source>
</evidence>
<feature type="transmembrane region" description="Helical" evidence="7">
    <location>
        <begin position="175"/>
        <end position="194"/>
    </location>
</feature>
<keyword evidence="6 7" id="KW-0472">Membrane</keyword>
<dbReference type="EMBL" id="JADIKM010000001">
    <property type="protein sequence ID" value="MFK2902797.1"/>
    <property type="molecule type" value="Genomic_DNA"/>
</dbReference>
<keyword evidence="10" id="KW-1185">Reference proteome</keyword>
<evidence type="ECO:0000259" key="8">
    <source>
        <dbReference type="PROSITE" id="PS50850"/>
    </source>
</evidence>
<comment type="caution">
    <text evidence="9">The sequence shown here is derived from an EMBL/GenBank/DDBJ whole genome shotgun (WGS) entry which is preliminary data.</text>
</comment>
<proteinExistence type="predicted"/>
<dbReference type="PANTHER" id="PTHR23513">
    <property type="entry name" value="INTEGRAL MEMBRANE EFFLUX PROTEIN-RELATED"/>
    <property type="match status" value="1"/>
</dbReference>
<feature type="transmembrane region" description="Helical" evidence="7">
    <location>
        <begin position="224"/>
        <end position="248"/>
    </location>
</feature>
<keyword evidence="2" id="KW-0813">Transport</keyword>
<name>A0ABW8JSJ5_9GAMM</name>
<gene>
    <name evidence="9" type="ORF">ISP17_02385</name>
</gene>
<dbReference type="PANTHER" id="PTHR23513:SF9">
    <property type="entry name" value="ENTEROBACTIN EXPORTER ENTS"/>
    <property type="match status" value="1"/>
</dbReference>
<feature type="transmembrane region" description="Helical" evidence="7">
    <location>
        <begin position="290"/>
        <end position="323"/>
    </location>
</feature>
<dbReference type="SUPFAM" id="SSF103473">
    <property type="entry name" value="MFS general substrate transporter"/>
    <property type="match status" value="1"/>
</dbReference>
<dbReference type="InterPro" id="IPR020846">
    <property type="entry name" value="MFS_dom"/>
</dbReference>
<dbReference type="Proteomes" id="UP001620460">
    <property type="component" value="Unassembled WGS sequence"/>
</dbReference>
<dbReference type="CDD" id="cd06173">
    <property type="entry name" value="MFS_MefA_like"/>
    <property type="match status" value="1"/>
</dbReference>
<evidence type="ECO:0000256" key="5">
    <source>
        <dbReference type="ARBA" id="ARBA00022989"/>
    </source>
</evidence>
<dbReference type="PROSITE" id="PS50850">
    <property type="entry name" value="MFS"/>
    <property type="match status" value="1"/>
</dbReference>
<evidence type="ECO:0000256" key="7">
    <source>
        <dbReference type="SAM" id="Phobius"/>
    </source>
</evidence>
<evidence type="ECO:0000256" key="3">
    <source>
        <dbReference type="ARBA" id="ARBA00022475"/>
    </source>
</evidence>
<keyword evidence="3" id="KW-1003">Cell membrane</keyword>
<feature type="transmembrane region" description="Helical" evidence="7">
    <location>
        <begin position="260"/>
        <end position="278"/>
    </location>
</feature>
<reference evidence="9 10" key="1">
    <citation type="submission" date="2020-10" db="EMBL/GenBank/DDBJ databases">
        <title>Phylogeny of dyella-like bacteria.</title>
        <authorList>
            <person name="Fu J."/>
        </authorList>
    </citation>
    <scope>NUCLEOTIDE SEQUENCE [LARGE SCALE GENOMIC DNA]</scope>
    <source>
        <strain evidence="9 10">Gsoil3046</strain>
    </source>
</reference>
<dbReference type="Gene3D" id="1.20.1250.20">
    <property type="entry name" value="MFS general substrate transporter like domains"/>
    <property type="match status" value="1"/>
</dbReference>
<feature type="domain" description="Major facilitator superfamily (MFS) profile" evidence="8">
    <location>
        <begin position="17"/>
        <end position="403"/>
    </location>
</feature>
<keyword evidence="4 7" id="KW-0812">Transmembrane</keyword>
<feature type="transmembrane region" description="Helical" evidence="7">
    <location>
        <begin position="83"/>
        <end position="104"/>
    </location>
</feature>
<feature type="transmembrane region" description="Helical" evidence="7">
    <location>
        <begin position="21"/>
        <end position="44"/>
    </location>
</feature>
<keyword evidence="5 7" id="KW-1133">Transmembrane helix</keyword>
<accession>A0ABW8JSJ5</accession>